<dbReference type="Proteomes" id="UP000502297">
    <property type="component" value="Chromosome"/>
</dbReference>
<keyword evidence="1" id="KW-0812">Transmembrane</keyword>
<feature type="transmembrane region" description="Helical" evidence="1">
    <location>
        <begin position="33"/>
        <end position="51"/>
    </location>
</feature>
<proteinExistence type="predicted"/>
<evidence type="ECO:0000313" key="2">
    <source>
        <dbReference type="EMBL" id="QIO06470.1"/>
    </source>
</evidence>
<keyword evidence="1" id="KW-1133">Transmembrane helix</keyword>
<dbReference type="AlphaFoldDB" id="A0A6G8RX94"/>
<sequence length="90" mass="10739">MRTLVTIIVGMIIFMIIFMLLKHIKNKSNFRLAMWIFLPLWLVIVSWNMYHGISLGYGFMEEIPFFLINFLVPIFLAFLVFKSQFAKQMD</sequence>
<dbReference type="EMBL" id="CP049801">
    <property type="protein sequence ID" value="QIO06470.1"/>
    <property type="molecule type" value="Genomic_DNA"/>
</dbReference>
<dbReference type="RefSeq" id="WP_166224657.1">
    <property type="nucleotide sequence ID" value="NZ_CP049801.1"/>
</dbReference>
<name>A0A6G8RX94_9GAMM</name>
<evidence type="ECO:0008006" key="4">
    <source>
        <dbReference type="Google" id="ProtNLM"/>
    </source>
</evidence>
<reference evidence="2 3" key="1">
    <citation type="submission" date="2020-03" db="EMBL/GenBank/DDBJ databases">
        <authorList>
            <person name="Zhu W."/>
        </authorList>
    </citation>
    <scope>NUCLEOTIDE SEQUENCE [LARGE SCALE GENOMIC DNA]</scope>
    <source>
        <strain evidence="2 3">323-1</strain>
    </source>
</reference>
<organism evidence="2 3">
    <name type="scientific">Acinetobacter shaoyimingii</name>
    <dbReference type="NCBI Taxonomy" id="2715164"/>
    <lineage>
        <taxon>Bacteria</taxon>
        <taxon>Pseudomonadati</taxon>
        <taxon>Pseudomonadota</taxon>
        <taxon>Gammaproteobacteria</taxon>
        <taxon>Moraxellales</taxon>
        <taxon>Moraxellaceae</taxon>
        <taxon>Acinetobacter</taxon>
    </lineage>
</organism>
<dbReference type="KEGG" id="asha:G8E00_11150"/>
<accession>A0A6G8RX94</accession>
<feature type="transmembrane region" description="Helical" evidence="1">
    <location>
        <begin position="6"/>
        <end position="21"/>
    </location>
</feature>
<gene>
    <name evidence="2" type="ORF">G8E00_11150</name>
</gene>
<evidence type="ECO:0000256" key="1">
    <source>
        <dbReference type="SAM" id="Phobius"/>
    </source>
</evidence>
<protein>
    <recommendedName>
        <fullName evidence="4">Lycopene cyclase domain-containing protein</fullName>
    </recommendedName>
</protein>
<feature type="transmembrane region" description="Helical" evidence="1">
    <location>
        <begin position="63"/>
        <end position="81"/>
    </location>
</feature>
<evidence type="ECO:0000313" key="3">
    <source>
        <dbReference type="Proteomes" id="UP000502297"/>
    </source>
</evidence>
<keyword evidence="3" id="KW-1185">Reference proteome</keyword>
<keyword evidence="1" id="KW-0472">Membrane</keyword>